<dbReference type="EMBL" id="JBCGDO010000002">
    <property type="protein sequence ID" value="MEM0541592.1"/>
    <property type="molecule type" value="Genomic_DNA"/>
</dbReference>
<dbReference type="RefSeq" id="WP_342694820.1">
    <property type="nucleotide sequence ID" value="NZ_JBCGDO010000002.1"/>
</dbReference>
<protein>
    <recommendedName>
        <fullName evidence="3">Lipoprotein</fullName>
    </recommendedName>
</protein>
<evidence type="ECO:0008006" key="3">
    <source>
        <dbReference type="Google" id="ProtNLM"/>
    </source>
</evidence>
<keyword evidence="2" id="KW-1185">Reference proteome</keyword>
<gene>
    <name evidence="1" type="ORF">WFZ85_03100</name>
</gene>
<dbReference type="PROSITE" id="PS51257">
    <property type="entry name" value="PROKAR_LIPOPROTEIN"/>
    <property type="match status" value="1"/>
</dbReference>
<evidence type="ECO:0000313" key="2">
    <source>
        <dbReference type="Proteomes" id="UP001460072"/>
    </source>
</evidence>
<reference evidence="1 2" key="1">
    <citation type="submission" date="2024-03" db="EMBL/GenBank/DDBJ databases">
        <title>Two novel species of the genus Flavobacterium exhibiting potentially degradation of complex polysaccharides.</title>
        <authorList>
            <person name="Lian X."/>
        </authorList>
    </citation>
    <scope>NUCLEOTIDE SEQUENCE [LARGE SCALE GENOMIC DNA]</scope>
    <source>
        <strain evidence="2">j3</strain>
    </source>
</reference>
<accession>A0ABU9N1J1</accession>
<comment type="caution">
    <text evidence="1">The sequence shown here is derived from an EMBL/GenBank/DDBJ whole genome shotgun (WGS) entry which is preliminary data.</text>
</comment>
<organism evidence="1 2">
    <name type="scientific">Flavobacterium aureirubrum</name>
    <dbReference type="NCBI Taxonomy" id="3133147"/>
    <lineage>
        <taxon>Bacteria</taxon>
        <taxon>Pseudomonadati</taxon>
        <taxon>Bacteroidota</taxon>
        <taxon>Flavobacteriia</taxon>
        <taxon>Flavobacteriales</taxon>
        <taxon>Flavobacteriaceae</taxon>
        <taxon>Flavobacterium</taxon>
    </lineage>
</organism>
<dbReference type="Proteomes" id="UP001460072">
    <property type="component" value="Unassembled WGS sequence"/>
</dbReference>
<proteinExistence type="predicted"/>
<name>A0ABU9N1J1_9FLAO</name>
<sequence length="201" mass="22778">MKNLFHIAIALLLLTSCKSVLKKSYAVKNPKLEDQVSIKMFLHKKKIDTSNVYVFNNLMAYAGASNLKLLSIPDAVFFNKEGFFVSYKKSATDCNAKIDGFISDLSSFSQLPKDETKKMDDLVALINNNNNTIPTKADINVFITWAVFAGKLNDEKAFEWVKLLNDAKKKGINVNYYLLNCDFQKSWNLSKEEKEGIGIRE</sequence>
<evidence type="ECO:0000313" key="1">
    <source>
        <dbReference type="EMBL" id="MEM0541592.1"/>
    </source>
</evidence>